<protein>
    <recommendedName>
        <fullName evidence="3">Peptidase A2 domain-containing protein</fullName>
    </recommendedName>
</protein>
<evidence type="ECO:0000313" key="1">
    <source>
        <dbReference type="EMBL" id="GBM21705.1"/>
    </source>
</evidence>
<proteinExistence type="predicted"/>
<dbReference type="Proteomes" id="UP000499080">
    <property type="component" value="Unassembled WGS sequence"/>
</dbReference>
<keyword evidence="2" id="KW-1185">Reference proteome</keyword>
<name>A0A4Y2E1G2_ARAVE</name>
<reference evidence="1 2" key="1">
    <citation type="journal article" date="2019" name="Sci. Rep.">
        <title>Orb-weaving spider Araneus ventricosus genome elucidates the spidroin gene catalogue.</title>
        <authorList>
            <person name="Kono N."/>
            <person name="Nakamura H."/>
            <person name="Ohtoshi R."/>
            <person name="Moran D.A.P."/>
            <person name="Shinohara A."/>
            <person name="Yoshida Y."/>
            <person name="Fujiwara M."/>
            <person name="Mori M."/>
            <person name="Tomita M."/>
            <person name="Arakawa K."/>
        </authorList>
    </citation>
    <scope>NUCLEOTIDE SEQUENCE [LARGE SCALE GENOMIC DNA]</scope>
</reference>
<sequence length="167" mass="18614">MVDSPETLFAPYMSKSLVNQTEMRILRDTGASIDLVSRKHINSKALTGGTLWIKQPLDKNLTCLPLAKTELQSHEFGKIVTKAAVLDAHIDSAVYLLGNRSSELIREQRKTPNSNVIVTRGQNLKKETEAVTVMRTHCQGAGRGKYSFFHRRRIISPFTAIGRGGHQ</sequence>
<dbReference type="AlphaFoldDB" id="A0A4Y2E1G2"/>
<gene>
    <name evidence="1" type="ORF">AVEN_9771_1</name>
</gene>
<evidence type="ECO:0000313" key="2">
    <source>
        <dbReference type="Proteomes" id="UP000499080"/>
    </source>
</evidence>
<accession>A0A4Y2E1G2</accession>
<dbReference type="EMBL" id="BGPR01091037">
    <property type="protein sequence ID" value="GBM21705.1"/>
    <property type="molecule type" value="Genomic_DNA"/>
</dbReference>
<comment type="caution">
    <text evidence="1">The sequence shown here is derived from an EMBL/GenBank/DDBJ whole genome shotgun (WGS) entry which is preliminary data.</text>
</comment>
<organism evidence="1 2">
    <name type="scientific">Araneus ventricosus</name>
    <name type="common">Orbweaver spider</name>
    <name type="synonym">Epeira ventricosa</name>
    <dbReference type="NCBI Taxonomy" id="182803"/>
    <lineage>
        <taxon>Eukaryota</taxon>
        <taxon>Metazoa</taxon>
        <taxon>Ecdysozoa</taxon>
        <taxon>Arthropoda</taxon>
        <taxon>Chelicerata</taxon>
        <taxon>Arachnida</taxon>
        <taxon>Araneae</taxon>
        <taxon>Araneomorphae</taxon>
        <taxon>Entelegynae</taxon>
        <taxon>Araneoidea</taxon>
        <taxon>Araneidae</taxon>
        <taxon>Araneus</taxon>
    </lineage>
</organism>
<evidence type="ECO:0008006" key="3">
    <source>
        <dbReference type="Google" id="ProtNLM"/>
    </source>
</evidence>